<comment type="caution">
    <text evidence="1">The sequence shown here is derived from an EMBL/GenBank/DDBJ whole genome shotgun (WGS) entry which is preliminary data.</text>
</comment>
<dbReference type="Pfam" id="PF02924">
    <property type="entry name" value="HDPD"/>
    <property type="match status" value="1"/>
</dbReference>
<organism evidence="1 2">
    <name type="scientific">Geoanaerobacter pelophilus</name>
    <dbReference type="NCBI Taxonomy" id="60036"/>
    <lineage>
        <taxon>Bacteria</taxon>
        <taxon>Pseudomonadati</taxon>
        <taxon>Thermodesulfobacteriota</taxon>
        <taxon>Desulfuromonadia</taxon>
        <taxon>Geobacterales</taxon>
        <taxon>Geobacteraceae</taxon>
        <taxon>Geoanaerobacter</taxon>
    </lineage>
</organism>
<evidence type="ECO:0000313" key="2">
    <source>
        <dbReference type="Proteomes" id="UP000811899"/>
    </source>
</evidence>
<dbReference type="Proteomes" id="UP000811899">
    <property type="component" value="Unassembled WGS sequence"/>
</dbReference>
<accession>A0AAW4LCQ5</accession>
<evidence type="ECO:0000313" key="1">
    <source>
        <dbReference type="EMBL" id="MBT0666340.1"/>
    </source>
</evidence>
<reference evidence="1 2" key="1">
    <citation type="submission" date="2021-05" db="EMBL/GenBank/DDBJ databases">
        <title>The draft genome of Geobacter pelophilus DSM 12255.</title>
        <authorList>
            <person name="Xu Z."/>
            <person name="Masuda Y."/>
            <person name="Itoh H."/>
            <person name="Senoo K."/>
        </authorList>
    </citation>
    <scope>NUCLEOTIDE SEQUENCE [LARGE SCALE GENOMIC DNA]</scope>
    <source>
        <strain evidence="1 2">DSM 12255</strain>
    </source>
</reference>
<dbReference type="RefSeq" id="WP_214173115.1">
    <property type="nucleotide sequence ID" value="NZ_JAHCVJ010000011.1"/>
</dbReference>
<keyword evidence="2" id="KW-1185">Reference proteome</keyword>
<dbReference type="AlphaFoldDB" id="A0AAW4LCQ5"/>
<dbReference type="InterPro" id="IPR004195">
    <property type="entry name" value="Head_decoration_D"/>
</dbReference>
<sequence>MTEYELLQKGIIAKEGVVRKTVTVAAGNDLVAGTIMGRITVGRKFKRSLAADADDGSRTPVAVLLEDAAAGSADVQAVIGLGGGAYVKANMTGLTETAEDALEAKGIYFL</sequence>
<protein>
    <submittedName>
        <fullName evidence="1">Head decoration protein</fullName>
    </submittedName>
</protein>
<dbReference type="EMBL" id="JAHCVJ010000011">
    <property type="protein sequence ID" value="MBT0666340.1"/>
    <property type="molecule type" value="Genomic_DNA"/>
</dbReference>
<proteinExistence type="predicted"/>
<gene>
    <name evidence="1" type="ORF">KI809_18690</name>
</gene>
<name>A0AAW4LCQ5_9BACT</name>